<dbReference type="OMA" id="LHFKEME"/>
<dbReference type="EMBL" id="CAJJDM010000009">
    <property type="protein sequence ID" value="CAD8048451.1"/>
    <property type="molecule type" value="Genomic_DNA"/>
</dbReference>
<gene>
    <name evidence="2" type="ORF">PPRIM_AZ9-3.1.T0120471</name>
</gene>
<sequence length="249" mass="30100">MENFKLEQIEDYISVIEIKREDSKKKGQLKQTQQYIEKIDDLNSISIIYKSIKQAEQYDAELQMIEFQQKLQLEEFDEAWEDLYKIEQDRIKEAENTIYSLHFKEMEQLQKQLQEQSIPKIKFSSDIIQKQALYNQLFRAGHYADADLVQKKLQEQMDLENQKWEKQHVEKIENKLNQLTKKQINELQVLKQKLNSQIQQFIINRDNQKQLLINKLQIIKVEKEQKINQDISKMNQQVNKLLQKMQLQQ</sequence>
<proteinExistence type="predicted"/>
<keyword evidence="1" id="KW-0175">Coiled coil</keyword>
<evidence type="ECO:0000256" key="1">
    <source>
        <dbReference type="SAM" id="Coils"/>
    </source>
</evidence>
<dbReference type="Proteomes" id="UP000688137">
    <property type="component" value="Unassembled WGS sequence"/>
</dbReference>
<name>A0A8S1K1F4_PARPR</name>
<reference evidence="2" key="1">
    <citation type="submission" date="2021-01" db="EMBL/GenBank/DDBJ databases">
        <authorList>
            <consortium name="Genoscope - CEA"/>
            <person name="William W."/>
        </authorList>
    </citation>
    <scope>NUCLEOTIDE SEQUENCE</scope>
</reference>
<organism evidence="2 3">
    <name type="scientific">Paramecium primaurelia</name>
    <dbReference type="NCBI Taxonomy" id="5886"/>
    <lineage>
        <taxon>Eukaryota</taxon>
        <taxon>Sar</taxon>
        <taxon>Alveolata</taxon>
        <taxon>Ciliophora</taxon>
        <taxon>Intramacronucleata</taxon>
        <taxon>Oligohymenophorea</taxon>
        <taxon>Peniculida</taxon>
        <taxon>Parameciidae</taxon>
        <taxon>Paramecium</taxon>
    </lineage>
</organism>
<comment type="caution">
    <text evidence="2">The sequence shown here is derived from an EMBL/GenBank/DDBJ whole genome shotgun (WGS) entry which is preliminary data.</text>
</comment>
<feature type="coiled-coil region" evidence="1">
    <location>
        <begin position="177"/>
        <end position="244"/>
    </location>
</feature>
<dbReference type="AlphaFoldDB" id="A0A8S1K1F4"/>
<accession>A0A8S1K1F4</accession>
<keyword evidence="3" id="KW-1185">Reference proteome</keyword>
<protein>
    <submittedName>
        <fullName evidence="2">Uncharacterized protein</fullName>
    </submittedName>
</protein>
<evidence type="ECO:0000313" key="2">
    <source>
        <dbReference type="EMBL" id="CAD8048451.1"/>
    </source>
</evidence>
<dbReference type="PANTHER" id="PTHR47026">
    <property type="entry name" value="PIGMENTOSA GTPASE REGULATOR-LIKE PROTEIN, PUTATIVE-RELATED"/>
    <property type="match status" value="1"/>
</dbReference>
<dbReference type="PANTHER" id="PTHR47026:SF2">
    <property type="entry name" value="FLAGELLAR ASSOCIATED PROTEIN"/>
    <property type="match status" value="1"/>
</dbReference>
<evidence type="ECO:0000313" key="3">
    <source>
        <dbReference type="Proteomes" id="UP000688137"/>
    </source>
</evidence>